<dbReference type="InterPro" id="IPR000073">
    <property type="entry name" value="AB_hydrolase_1"/>
</dbReference>
<accession>A0A5P2XI57</accession>
<evidence type="ECO:0000313" key="8">
    <source>
        <dbReference type="EMBL" id="MBB5105024.1"/>
    </source>
</evidence>
<reference evidence="8 11" key="2">
    <citation type="submission" date="2020-08" db="EMBL/GenBank/DDBJ databases">
        <title>Genomic Encyclopedia of Type Strains, Phase III (KMG-III): the genomes of soil and plant-associated and newly described type strains.</title>
        <authorList>
            <person name="Whitman W."/>
        </authorList>
    </citation>
    <scope>NUCLEOTIDE SEQUENCE [LARGE SCALE GENOMIC DNA]</scope>
    <source>
        <strain evidence="8 11">CECT 3146</strain>
    </source>
</reference>
<dbReference type="Proteomes" id="UP000326505">
    <property type="component" value="Chromosome"/>
</dbReference>
<dbReference type="PANTHER" id="PTHR43248:SF29">
    <property type="entry name" value="TRIPEPTIDYL AMINOPEPTIDASE"/>
    <property type="match status" value="1"/>
</dbReference>
<dbReference type="Proteomes" id="UP000549009">
    <property type="component" value="Unassembled WGS sequence"/>
</dbReference>
<dbReference type="KEGG" id="sspb:CP982_31580"/>
<feature type="domain" description="Peptidase S33 tripeptidyl aminopeptidase-like C-terminal" evidence="7">
    <location>
        <begin position="409"/>
        <end position="501"/>
    </location>
</feature>
<name>A0A5P2XI57_STRST</name>
<sequence>MVRTARTASFLAAGIAAAFLSTLTPATGFPASEAAAARDPLRPYTQQKPHWQRCDAESPAAFQCATLEVPLDYGDPGGKRTHIAISRLKATSGSERRGVLLLNPGGPGGPGLNLPVDPAVRISGEVRKRYDLIGFDPRGIGRSSPVGCGLTRGEQEMEHPYRARTFAKDVRWARTVAAKCRAANGTTLRHITTRNTARDMDVVRAVLGERKISYLGFSYGTYLGAVYTQMFPRRVDRFVLDSAADPTRYGRGMFQTMAEGTEPAFARWSRWTARRHAAYGLGTTAAEVRAAFWRLVARADREPIVLDGRRLTGDDIRAQRATFFHARKAAAWVAGLKQAAGDAKRGGGERRAPSPAPAPSARDVPPDNETAGAWAVLCADTRTSWPRDPERYRRDAINDKRRYPLYGDFASGIKPCAFWKPGSEPATTVNNDVRALIVQNAWDPQTPLSGAQAMHRALRGSRMVTVAGGEGHIVNGTNSCADDSATAYLTTGRLPADDLTCRASASPRRHGSPAPR</sequence>
<keyword evidence="2 5" id="KW-0732">Signal</keyword>
<dbReference type="PANTHER" id="PTHR43248">
    <property type="entry name" value="2-SUCCINYL-6-HYDROXY-2,4-CYCLOHEXADIENE-1-CARBOXYLATE SYNTHASE"/>
    <property type="match status" value="1"/>
</dbReference>
<protein>
    <submittedName>
        <fullName evidence="9">Alpha/beta hydrolase</fullName>
    </submittedName>
    <submittedName>
        <fullName evidence="8">Pimeloyl-ACP methyl ester carboxylesterase</fullName>
    </submittedName>
</protein>
<feature type="domain" description="AB hydrolase-1" evidence="6">
    <location>
        <begin position="99"/>
        <end position="251"/>
    </location>
</feature>
<dbReference type="Pfam" id="PF08386">
    <property type="entry name" value="Abhydrolase_4"/>
    <property type="match status" value="1"/>
</dbReference>
<evidence type="ECO:0000313" key="11">
    <source>
        <dbReference type="Proteomes" id="UP000549009"/>
    </source>
</evidence>
<evidence type="ECO:0000313" key="10">
    <source>
        <dbReference type="Proteomes" id="UP000326505"/>
    </source>
</evidence>
<comment type="similarity">
    <text evidence="1">Belongs to the peptidase S33 family.</text>
</comment>
<evidence type="ECO:0000259" key="6">
    <source>
        <dbReference type="Pfam" id="PF00561"/>
    </source>
</evidence>
<dbReference type="EMBL" id="JACHJD010000006">
    <property type="protein sequence ID" value="MBB5105024.1"/>
    <property type="molecule type" value="Genomic_DNA"/>
</dbReference>
<organism evidence="9 10">
    <name type="scientific">Streptomyces spectabilis</name>
    <dbReference type="NCBI Taxonomy" id="68270"/>
    <lineage>
        <taxon>Bacteria</taxon>
        <taxon>Bacillati</taxon>
        <taxon>Actinomycetota</taxon>
        <taxon>Actinomycetes</taxon>
        <taxon>Kitasatosporales</taxon>
        <taxon>Streptomycetaceae</taxon>
        <taxon>Streptomyces</taxon>
    </lineage>
</organism>
<dbReference type="EMBL" id="CP023690">
    <property type="protein sequence ID" value="QEV62700.1"/>
    <property type="molecule type" value="Genomic_DNA"/>
</dbReference>
<dbReference type="Pfam" id="PF00561">
    <property type="entry name" value="Abhydrolase_1"/>
    <property type="match status" value="1"/>
</dbReference>
<dbReference type="Gene3D" id="3.40.50.1820">
    <property type="entry name" value="alpha/beta hydrolase"/>
    <property type="match status" value="1"/>
</dbReference>
<proteinExistence type="inferred from homology"/>
<dbReference type="InterPro" id="IPR051601">
    <property type="entry name" value="Serine_prot/Carboxylest_S33"/>
</dbReference>
<evidence type="ECO:0000256" key="1">
    <source>
        <dbReference type="ARBA" id="ARBA00010088"/>
    </source>
</evidence>
<evidence type="ECO:0000256" key="5">
    <source>
        <dbReference type="SAM" id="SignalP"/>
    </source>
</evidence>
<feature type="region of interest" description="Disordered" evidence="4">
    <location>
        <begin position="341"/>
        <end position="367"/>
    </location>
</feature>
<reference evidence="9 10" key="1">
    <citation type="submission" date="2017-09" db="EMBL/GenBank/DDBJ databases">
        <authorList>
            <person name="Lee N."/>
            <person name="Cho B.-K."/>
        </authorList>
    </citation>
    <scope>NUCLEOTIDE SEQUENCE [LARGE SCALE GENOMIC DNA]</scope>
    <source>
        <strain evidence="9 10">ATCC 27465</strain>
    </source>
</reference>
<gene>
    <name evidence="9" type="ORF">CP982_31580</name>
    <name evidence="8" type="ORF">FHS40_004117</name>
</gene>
<feature type="chain" id="PRO_5044623375" evidence="5">
    <location>
        <begin position="27"/>
        <end position="516"/>
    </location>
</feature>
<feature type="compositionally biased region" description="Basic and acidic residues" evidence="4">
    <location>
        <begin position="342"/>
        <end position="352"/>
    </location>
</feature>
<dbReference type="InterPro" id="IPR029058">
    <property type="entry name" value="AB_hydrolase_fold"/>
</dbReference>
<dbReference type="InterPro" id="IPR013595">
    <property type="entry name" value="Pept_S33_TAP-like_C"/>
</dbReference>
<dbReference type="RefSeq" id="WP_150513561.1">
    <property type="nucleotide sequence ID" value="NZ_BMSQ01000002.1"/>
</dbReference>
<keyword evidence="3 9" id="KW-0378">Hydrolase</keyword>
<feature type="signal peptide" evidence="5">
    <location>
        <begin position="1"/>
        <end position="26"/>
    </location>
</feature>
<dbReference type="GO" id="GO:0016787">
    <property type="term" value="F:hydrolase activity"/>
    <property type="evidence" value="ECO:0007669"/>
    <property type="project" value="UniProtKB-KW"/>
</dbReference>
<evidence type="ECO:0000256" key="4">
    <source>
        <dbReference type="SAM" id="MobiDB-lite"/>
    </source>
</evidence>
<evidence type="ECO:0000313" key="9">
    <source>
        <dbReference type="EMBL" id="QEV62700.1"/>
    </source>
</evidence>
<evidence type="ECO:0000256" key="3">
    <source>
        <dbReference type="ARBA" id="ARBA00022801"/>
    </source>
</evidence>
<keyword evidence="11" id="KW-1185">Reference proteome</keyword>
<dbReference type="AlphaFoldDB" id="A0A5P2XI57"/>
<dbReference type="OrthoDB" id="4447445at2"/>
<evidence type="ECO:0000256" key="2">
    <source>
        <dbReference type="ARBA" id="ARBA00022729"/>
    </source>
</evidence>
<dbReference type="SUPFAM" id="SSF53474">
    <property type="entry name" value="alpha/beta-Hydrolases"/>
    <property type="match status" value="1"/>
</dbReference>
<evidence type="ECO:0000259" key="7">
    <source>
        <dbReference type="Pfam" id="PF08386"/>
    </source>
</evidence>